<protein>
    <submittedName>
        <fullName evidence="1">Uncharacterized protein</fullName>
    </submittedName>
</protein>
<accession>A0A812F3V3</accession>
<reference evidence="1" key="1">
    <citation type="submission" date="2021-02" db="EMBL/GenBank/DDBJ databases">
        <authorList>
            <person name="Han P."/>
        </authorList>
    </citation>
    <scope>NUCLEOTIDE SEQUENCE</scope>
    <source>
        <strain evidence="1">Candidatus Nitrosotenuis uzonensis 5A</strain>
    </source>
</reference>
<gene>
    <name evidence="1" type="ORF">NUZ5A_51068</name>
</gene>
<evidence type="ECO:0000313" key="1">
    <source>
        <dbReference type="EMBL" id="CAE6500809.1"/>
    </source>
</evidence>
<organism evidence="1 2">
    <name type="scientific">Candidatus Nitrosotenuis uzonensis</name>
    <dbReference type="NCBI Taxonomy" id="1407055"/>
    <lineage>
        <taxon>Archaea</taxon>
        <taxon>Nitrososphaerota</taxon>
        <taxon>Candidatus Nitrosotenuis</taxon>
    </lineage>
</organism>
<dbReference type="EMBL" id="CAJNAQ010000005">
    <property type="protein sequence ID" value="CAE6500809.1"/>
    <property type="molecule type" value="Genomic_DNA"/>
</dbReference>
<evidence type="ECO:0000313" key="2">
    <source>
        <dbReference type="Proteomes" id="UP000655759"/>
    </source>
</evidence>
<comment type="caution">
    <text evidence="1">The sequence shown here is derived from an EMBL/GenBank/DDBJ whole genome shotgun (WGS) entry which is preliminary data.</text>
</comment>
<proteinExistence type="predicted"/>
<name>A0A812F3V3_9ARCH</name>
<sequence>MIRTCVTLTPEQKEFLDKNAISLSKMLHSVLNKRIQEATTKAKDTSNGEA</sequence>
<dbReference type="AlphaFoldDB" id="A0A812F3V3"/>
<dbReference type="Proteomes" id="UP000655759">
    <property type="component" value="Unassembled WGS sequence"/>
</dbReference>